<dbReference type="RefSeq" id="WP_229208482.1">
    <property type="nucleotide sequence ID" value="NZ_FUZA01000005.1"/>
</dbReference>
<keyword evidence="6 7" id="KW-0998">Cell outer membrane</keyword>
<keyword evidence="3 7" id="KW-1134">Transmembrane beta strand</keyword>
<keyword evidence="8" id="KW-0732">Signal</keyword>
<keyword evidence="4 7" id="KW-0812">Transmembrane</keyword>
<dbReference type="NCBIfam" id="TIGR04057">
    <property type="entry name" value="SusC_RagA_signa"/>
    <property type="match status" value="1"/>
</dbReference>
<evidence type="ECO:0000256" key="4">
    <source>
        <dbReference type="ARBA" id="ARBA00022692"/>
    </source>
</evidence>
<evidence type="ECO:0000256" key="8">
    <source>
        <dbReference type="SAM" id="SignalP"/>
    </source>
</evidence>
<dbReference type="Gene3D" id="2.60.40.1120">
    <property type="entry name" value="Carboxypeptidase-like, regulatory domain"/>
    <property type="match status" value="1"/>
</dbReference>
<dbReference type="InterPro" id="IPR012910">
    <property type="entry name" value="Plug_dom"/>
</dbReference>
<evidence type="ECO:0000313" key="11">
    <source>
        <dbReference type="EMBL" id="SKC04659.1"/>
    </source>
</evidence>
<gene>
    <name evidence="11" type="ORF">SAMN05660293_03777</name>
</gene>
<evidence type="ECO:0000256" key="2">
    <source>
        <dbReference type="ARBA" id="ARBA00022448"/>
    </source>
</evidence>
<evidence type="ECO:0000256" key="7">
    <source>
        <dbReference type="PROSITE-ProRule" id="PRU01360"/>
    </source>
</evidence>
<dbReference type="SUPFAM" id="SSF56935">
    <property type="entry name" value="Porins"/>
    <property type="match status" value="1"/>
</dbReference>
<keyword evidence="2 7" id="KW-0813">Transport</keyword>
<dbReference type="SUPFAM" id="SSF49464">
    <property type="entry name" value="Carboxypeptidase regulatory domain-like"/>
    <property type="match status" value="1"/>
</dbReference>
<dbReference type="GO" id="GO:0009279">
    <property type="term" value="C:cell outer membrane"/>
    <property type="evidence" value="ECO:0007669"/>
    <property type="project" value="UniProtKB-SubCell"/>
</dbReference>
<dbReference type="PROSITE" id="PS52016">
    <property type="entry name" value="TONB_DEPENDENT_REC_3"/>
    <property type="match status" value="1"/>
</dbReference>
<proteinExistence type="inferred from homology"/>
<dbReference type="Gene3D" id="2.170.130.10">
    <property type="entry name" value="TonB-dependent receptor, plug domain"/>
    <property type="match status" value="1"/>
</dbReference>
<dbReference type="InterPro" id="IPR023997">
    <property type="entry name" value="TonB-dep_OMP_SusC/RagA_CS"/>
</dbReference>
<protein>
    <submittedName>
        <fullName evidence="11">TonB-linked outer membrane protein, SusC/RagA family</fullName>
    </submittedName>
</protein>
<feature type="signal peptide" evidence="8">
    <location>
        <begin position="1"/>
        <end position="35"/>
    </location>
</feature>
<evidence type="ECO:0000259" key="9">
    <source>
        <dbReference type="Pfam" id="PF07660"/>
    </source>
</evidence>
<evidence type="ECO:0000256" key="3">
    <source>
        <dbReference type="ARBA" id="ARBA00022452"/>
    </source>
</evidence>
<accession>A0A1T5G8H7</accession>
<dbReference type="InterPro" id="IPR037066">
    <property type="entry name" value="Plug_dom_sf"/>
</dbReference>
<dbReference type="Pfam" id="PF07715">
    <property type="entry name" value="Plug"/>
    <property type="match status" value="1"/>
</dbReference>
<dbReference type="Gene3D" id="2.40.170.20">
    <property type="entry name" value="TonB-dependent receptor, beta-barrel domain"/>
    <property type="match status" value="1"/>
</dbReference>
<keyword evidence="5 7" id="KW-0472">Membrane</keyword>
<evidence type="ECO:0000256" key="1">
    <source>
        <dbReference type="ARBA" id="ARBA00004571"/>
    </source>
</evidence>
<feature type="chain" id="PRO_5012956382" evidence="8">
    <location>
        <begin position="36"/>
        <end position="1160"/>
    </location>
</feature>
<dbReference type="Proteomes" id="UP000190897">
    <property type="component" value="Unassembled WGS sequence"/>
</dbReference>
<comment type="subcellular location">
    <subcellularLocation>
        <location evidence="1 7">Cell outer membrane</location>
        <topology evidence="1 7">Multi-pass membrane protein</topology>
    </subcellularLocation>
</comment>
<evidence type="ECO:0000256" key="6">
    <source>
        <dbReference type="ARBA" id="ARBA00023237"/>
    </source>
</evidence>
<organism evidence="11 12">
    <name type="scientific">Dyadobacter psychrophilus</name>
    <dbReference type="NCBI Taxonomy" id="651661"/>
    <lineage>
        <taxon>Bacteria</taxon>
        <taxon>Pseudomonadati</taxon>
        <taxon>Bacteroidota</taxon>
        <taxon>Cytophagia</taxon>
        <taxon>Cytophagales</taxon>
        <taxon>Spirosomataceae</taxon>
        <taxon>Dyadobacter</taxon>
    </lineage>
</organism>
<feature type="domain" description="TonB-dependent receptor plug" evidence="10">
    <location>
        <begin position="235"/>
        <end position="341"/>
    </location>
</feature>
<feature type="domain" description="Secretin/TonB short N-terminal" evidence="9">
    <location>
        <begin position="71"/>
        <end position="120"/>
    </location>
</feature>
<sequence>MKKPFHPRHGLLPKIMRLTIYQLLCIGLCSAMAFAHNSPAQELLNKGVTLELKNVTLNEALIKIENETKVKFAYSSNLVSLQHIVSIDARKEKLDAVLDRLLTPLAIAYRVKNNQILLSRSTKKTTSLQNPEEPDVAPVMVDITVKGTVKTPETNEPLPGVSIILKGTQRGTTTDAAGNFQLDVPDGNAVLIFSFVGYLSQEVTVGNATNLKIELILDTKALDEVVVVGYGTQKKSTLTGSIASVKGSEIAENPVPNISNSIAGRVAGVSMRPNGGQPGNDSPQIYIRGIGTTGNNRPLVVVDGIIRDNVNQIDPGSIETVTVLKDAAAVAPYGLGGANGVLLITTKKGATGAPTLTLSSYYGTQTPTYYPKLLSAQDYMRLKNEAYLNENPSGTQLPFATDLVENYINLNREDPDKYPISNTKELVNMNAPMQNYALQLSGGSDRIKYQTGLGFLKQNGMFDPVKYARYSYNINITAEATKTTTVSLSLIGAVERISSVDTAVSAANLFRNGFKYIPTRSLYYSNGLWGEFAGNSPVGILNAGYTKNNNSTLLTTIAIEQKLPFIKGLSVKGTFSYDPMTRTKKGYHKPFYYYTQDLNTTPYTYKREISTSEGGAAAFSWLAQQFIKTQTFTYQGYLNYHNTFGKHDFTGLLVAEARNNTYELFSARRNNFAVDVDELNMGSSNKNDFDNGGTSSTGSQIGYVYRVGYAYAGKYLLEASGRYDGHYYFAPGKRWGYFPAFSAGWVVSEEGFLKNSVSWVDNLKVRGSWGKSGNLAGTAFQYLTGYNLNGNAYAFGTGSMVQGAIVPNEANQNITWEISTKTDIGIEAAFWRGLLTLEADYFHEKRTGMLLPPAVSVPVEYGLALADENGGIMENNGFEISAGTNHRLSNGLRLGLNANVSFAKNKMIKVYETAATRNNPNRSRTGRPLGTQFGYKTMGIFSTEDDTNDDGLINAADGYNITQFGALRPGDIRYADISGPNGTPDGKIDSNDETVIGNPVYPFLTYGLNATASWKGFDANLFFQGSSLAHLDIRQFQTIPFNNNNSNSSYEYYDNRWTPETQDARYPRATQAPYANNTQLSDFWMQNTNHIRLKTAIIGYTLPASLTKSIKIQNVRVYASGQNLFTASKMKFMDPEVGATDRETAYPNQKVYVFGLNVTF</sequence>
<keyword evidence="12" id="KW-1185">Reference proteome</keyword>
<dbReference type="FunFam" id="2.170.130.10:FF:000003">
    <property type="entry name" value="SusC/RagA family TonB-linked outer membrane protein"/>
    <property type="match status" value="1"/>
</dbReference>
<evidence type="ECO:0000256" key="5">
    <source>
        <dbReference type="ARBA" id="ARBA00023136"/>
    </source>
</evidence>
<comment type="similarity">
    <text evidence="7">Belongs to the TonB-dependent receptor family.</text>
</comment>
<name>A0A1T5G8H7_9BACT</name>
<dbReference type="InterPro" id="IPR008969">
    <property type="entry name" value="CarboxyPept-like_regulatory"/>
</dbReference>
<dbReference type="InterPro" id="IPR039426">
    <property type="entry name" value="TonB-dep_rcpt-like"/>
</dbReference>
<dbReference type="Pfam" id="PF07660">
    <property type="entry name" value="STN"/>
    <property type="match status" value="1"/>
</dbReference>
<dbReference type="STRING" id="651661.SAMN05660293_03777"/>
<reference evidence="12" key="1">
    <citation type="submission" date="2017-02" db="EMBL/GenBank/DDBJ databases">
        <authorList>
            <person name="Varghese N."/>
            <person name="Submissions S."/>
        </authorList>
    </citation>
    <scope>NUCLEOTIDE SEQUENCE [LARGE SCALE GENOMIC DNA]</scope>
    <source>
        <strain evidence="12">DSM 22270</strain>
    </source>
</reference>
<dbReference type="InterPro" id="IPR036942">
    <property type="entry name" value="Beta-barrel_TonB_sf"/>
</dbReference>
<dbReference type="InterPro" id="IPR011662">
    <property type="entry name" value="Secretin/TonB_short_N"/>
</dbReference>
<dbReference type="InterPro" id="IPR023996">
    <property type="entry name" value="TonB-dep_OMP_SusC/RagA"/>
</dbReference>
<dbReference type="AlphaFoldDB" id="A0A1T5G8H7"/>
<dbReference type="EMBL" id="FUZA01000005">
    <property type="protein sequence ID" value="SKC04659.1"/>
    <property type="molecule type" value="Genomic_DNA"/>
</dbReference>
<evidence type="ECO:0000259" key="10">
    <source>
        <dbReference type="Pfam" id="PF07715"/>
    </source>
</evidence>
<dbReference type="Pfam" id="PF13715">
    <property type="entry name" value="CarbopepD_reg_2"/>
    <property type="match status" value="1"/>
</dbReference>
<dbReference type="NCBIfam" id="TIGR04056">
    <property type="entry name" value="OMP_RagA_SusC"/>
    <property type="match status" value="1"/>
</dbReference>
<evidence type="ECO:0000313" key="12">
    <source>
        <dbReference type="Proteomes" id="UP000190897"/>
    </source>
</evidence>